<name>A0ABN3GH83_9ACTN</name>
<gene>
    <name evidence="1" type="ORF">GCM10010170_041880</name>
</gene>
<dbReference type="InterPro" id="IPR036396">
    <property type="entry name" value="Cyt_P450_sf"/>
</dbReference>
<dbReference type="Gene3D" id="1.10.630.10">
    <property type="entry name" value="Cytochrome P450"/>
    <property type="match status" value="1"/>
</dbReference>
<organism evidence="1 2">
    <name type="scientific">Dactylosporangium salmoneum</name>
    <dbReference type="NCBI Taxonomy" id="53361"/>
    <lineage>
        <taxon>Bacteria</taxon>
        <taxon>Bacillati</taxon>
        <taxon>Actinomycetota</taxon>
        <taxon>Actinomycetes</taxon>
        <taxon>Micromonosporales</taxon>
        <taxon>Micromonosporaceae</taxon>
        <taxon>Dactylosporangium</taxon>
    </lineage>
</organism>
<reference evidence="1 2" key="1">
    <citation type="journal article" date="2019" name="Int. J. Syst. Evol. Microbiol.">
        <title>The Global Catalogue of Microorganisms (GCM) 10K type strain sequencing project: providing services to taxonomists for standard genome sequencing and annotation.</title>
        <authorList>
            <consortium name="The Broad Institute Genomics Platform"/>
            <consortium name="The Broad Institute Genome Sequencing Center for Infectious Disease"/>
            <person name="Wu L."/>
            <person name="Ma J."/>
        </authorList>
    </citation>
    <scope>NUCLEOTIDE SEQUENCE [LARGE SCALE GENOMIC DNA]</scope>
    <source>
        <strain evidence="1 2">JCM 3272</strain>
    </source>
</reference>
<sequence length="380" mass="39262">MALRFDHTAAFRHPAPAELVRRAPGEGSVGFDERSGLWLITGDAVVGQACCDPVTFGEVPVPVALPEDAHGWRGALARSPIRAPTVPLDVRARAVLRIVWPASTMQAGLVWDRRVRVHAGQAAAALAGLPGGAASWPAGGGAPVERLACAVVGSAFGVCGATIDKVGALREQLADACTTPVTEAVLPLAVLREIVGRIVRDRAAAPMGVLHPDRPDTIVDDLLACRGMGADRVPLDDIAALCSALFAAAWDATAELLPRVVDALGVTIANDPAAVAGLATDAGQRADLIAAAMPPAPLAAAWLRVTTQPVLLHEVRIPADVPCLLLVHAAPKADRQPPQLAALRWLAPANPDGAGMTLARLAGDRLLAAATQRLTGRLTP</sequence>
<dbReference type="SUPFAM" id="SSF48264">
    <property type="entry name" value="Cytochrome P450"/>
    <property type="match status" value="1"/>
</dbReference>
<proteinExistence type="predicted"/>
<comment type="caution">
    <text evidence="1">The sequence shown here is derived from an EMBL/GenBank/DDBJ whole genome shotgun (WGS) entry which is preliminary data.</text>
</comment>
<evidence type="ECO:0000313" key="1">
    <source>
        <dbReference type="EMBL" id="GAA2351633.1"/>
    </source>
</evidence>
<protein>
    <submittedName>
        <fullName evidence="1">Uncharacterized protein</fullName>
    </submittedName>
</protein>
<evidence type="ECO:0000313" key="2">
    <source>
        <dbReference type="Proteomes" id="UP001501444"/>
    </source>
</evidence>
<dbReference type="Proteomes" id="UP001501444">
    <property type="component" value="Unassembled WGS sequence"/>
</dbReference>
<keyword evidence="2" id="KW-1185">Reference proteome</keyword>
<dbReference type="EMBL" id="BAAARV010000031">
    <property type="protein sequence ID" value="GAA2351633.1"/>
    <property type="molecule type" value="Genomic_DNA"/>
</dbReference>
<accession>A0ABN3GH83</accession>